<evidence type="ECO:0000256" key="5">
    <source>
        <dbReference type="PROSITE-ProRule" id="PRU00221"/>
    </source>
</evidence>
<dbReference type="PANTHER" id="PTHR44040:SF1">
    <property type="entry name" value="RETINOBLASTOMA-BINDING PROTEIN 5"/>
    <property type="match status" value="1"/>
</dbReference>
<dbReference type="InterPro" id="IPR015943">
    <property type="entry name" value="WD40/YVTN_repeat-like_dom_sf"/>
</dbReference>
<evidence type="ECO:0000313" key="6">
    <source>
        <dbReference type="EMBL" id="RKO88123.1"/>
    </source>
</evidence>
<dbReference type="PROSITE" id="PS50294">
    <property type="entry name" value="WD_REPEATS_REGION"/>
    <property type="match status" value="1"/>
</dbReference>
<comment type="subcellular location">
    <subcellularLocation>
        <location evidence="1">Nucleus</location>
    </subcellularLocation>
</comment>
<keyword evidence="3" id="KW-0677">Repeat</keyword>
<reference evidence="7" key="1">
    <citation type="journal article" date="2018" name="Nat. Microbiol.">
        <title>Leveraging single-cell genomics to expand the fungal tree of life.</title>
        <authorList>
            <person name="Ahrendt S.R."/>
            <person name="Quandt C.A."/>
            <person name="Ciobanu D."/>
            <person name="Clum A."/>
            <person name="Salamov A."/>
            <person name="Andreopoulos B."/>
            <person name="Cheng J.F."/>
            <person name="Woyke T."/>
            <person name="Pelin A."/>
            <person name="Henrissat B."/>
            <person name="Reynolds N.K."/>
            <person name="Benny G.L."/>
            <person name="Smith M.E."/>
            <person name="James T.Y."/>
            <person name="Grigoriev I.V."/>
        </authorList>
    </citation>
    <scope>NUCLEOTIDE SEQUENCE [LARGE SCALE GENOMIC DNA]</scope>
</reference>
<feature type="repeat" description="WD" evidence="5">
    <location>
        <begin position="56"/>
        <end position="97"/>
    </location>
</feature>
<dbReference type="Pfam" id="PF00400">
    <property type="entry name" value="WD40"/>
    <property type="match status" value="2"/>
</dbReference>
<feature type="non-terminal residue" evidence="6">
    <location>
        <position position="111"/>
    </location>
</feature>
<protein>
    <submittedName>
        <fullName evidence="6">WD40-repeat-containing domain protein</fullName>
    </submittedName>
</protein>
<dbReference type="InterPro" id="IPR036322">
    <property type="entry name" value="WD40_repeat_dom_sf"/>
</dbReference>
<keyword evidence="4" id="KW-0539">Nucleus</keyword>
<keyword evidence="2 5" id="KW-0853">WD repeat</keyword>
<dbReference type="Gene3D" id="2.130.10.10">
    <property type="entry name" value="YVTN repeat-like/Quinoprotein amine dehydrogenase"/>
    <property type="match status" value="1"/>
</dbReference>
<dbReference type="GO" id="GO:0048188">
    <property type="term" value="C:Set1C/COMPASS complex"/>
    <property type="evidence" value="ECO:0007669"/>
    <property type="project" value="InterPro"/>
</dbReference>
<dbReference type="PROSITE" id="PS50082">
    <property type="entry name" value="WD_REPEATS_2"/>
    <property type="match status" value="2"/>
</dbReference>
<organism evidence="6 7">
    <name type="scientific">Blyttiomyces helicus</name>
    <dbReference type="NCBI Taxonomy" id="388810"/>
    <lineage>
        <taxon>Eukaryota</taxon>
        <taxon>Fungi</taxon>
        <taxon>Fungi incertae sedis</taxon>
        <taxon>Chytridiomycota</taxon>
        <taxon>Chytridiomycota incertae sedis</taxon>
        <taxon>Chytridiomycetes</taxon>
        <taxon>Chytridiomycetes incertae sedis</taxon>
        <taxon>Blyttiomyces</taxon>
    </lineage>
</organism>
<evidence type="ECO:0000256" key="4">
    <source>
        <dbReference type="ARBA" id="ARBA00023242"/>
    </source>
</evidence>
<dbReference type="InterPro" id="IPR037850">
    <property type="entry name" value="RBBP5/Swd1"/>
</dbReference>
<evidence type="ECO:0000313" key="7">
    <source>
        <dbReference type="Proteomes" id="UP000269721"/>
    </source>
</evidence>
<evidence type="ECO:0000256" key="1">
    <source>
        <dbReference type="ARBA" id="ARBA00004123"/>
    </source>
</evidence>
<dbReference type="InterPro" id="IPR019775">
    <property type="entry name" value="WD40_repeat_CS"/>
</dbReference>
<dbReference type="SMART" id="SM00320">
    <property type="entry name" value="WD40"/>
    <property type="match status" value="2"/>
</dbReference>
<proteinExistence type="predicted"/>
<evidence type="ECO:0000256" key="2">
    <source>
        <dbReference type="ARBA" id="ARBA00022574"/>
    </source>
</evidence>
<keyword evidence="7" id="KW-1185">Reference proteome</keyword>
<evidence type="ECO:0000256" key="3">
    <source>
        <dbReference type="ARBA" id="ARBA00022737"/>
    </source>
</evidence>
<dbReference type="Proteomes" id="UP000269721">
    <property type="component" value="Unassembled WGS sequence"/>
</dbReference>
<dbReference type="EMBL" id="KZ996930">
    <property type="protein sequence ID" value="RKO88123.1"/>
    <property type="molecule type" value="Genomic_DNA"/>
</dbReference>
<feature type="repeat" description="WD" evidence="5">
    <location>
        <begin position="26"/>
        <end position="55"/>
    </location>
</feature>
<sequence>DPFGQDFPEIIEERLYSNENTHSCRFNKRGNLLAAGTSDGACFVWDLDTRGVARNLKGHSQPITSVSWSRKGRHILTSSRDWDCILWDLADGSKEKTIRFQSPVLAAQMHP</sequence>
<dbReference type="PANTHER" id="PTHR44040">
    <property type="entry name" value="RETINOBLASTOMA-BINDING PROTEIN 5"/>
    <property type="match status" value="1"/>
</dbReference>
<dbReference type="OrthoDB" id="196858at2759"/>
<dbReference type="SUPFAM" id="SSF50978">
    <property type="entry name" value="WD40 repeat-like"/>
    <property type="match status" value="1"/>
</dbReference>
<dbReference type="PROSITE" id="PS00678">
    <property type="entry name" value="WD_REPEATS_1"/>
    <property type="match status" value="2"/>
</dbReference>
<name>A0A4P9W9G7_9FUNG</name>
<dbReference type="InterPro" id="IPR001680">
    <property type="entry name" value="WD40_rpt"/>
</dbReference>
<accession>A0A4P9W9G7</accession>
<dbReference type="AlphaFoldDB" id="A0A4P9W9G7"/>
<gene>
    <name evidence="6" type="ORF">BDK51DRAFT_13895</name>
</gene>
<feature type="non-terminal residue" evidence="6">
    <location>
        <position position="1"/>
    </location>
</feature>